<keyword evidence="4 5" id="KW-0408">Iron</keyword>
<keyword evidence="2 5" id="KW-0479">Metal-binding</keyword>
<dbReference type="InterPro" id="IPR036396">
    <property type="entry name" value="Cyt_P450_sf"/>
</dbReference>
<dbReference type="PRINTS" id="PR00385">
    <property type="entry name" value="P450"/>
</dbReference>
<name>A0A261Y6V0_9FUNG</name>
<evidence type="ECO:0000256" key="1">
    <source>
        <dbReference type="ARBA" id="ARBA00010617"/>
    </source>
</evidence>
<keyword evidence="6" id="KW-0503">Monooxygenase</keyword>
<gene>
    <name evidence="7" type="ORF">BZG36_00702</name>
</gene>
<dbReference type="PRINTS" id="PR00463">
    <property type="entry name" value="EP450I"/>
</dbReference>
<dbReference type="PANTHER" id="PTHR24296">
    <property type="entry name" value="CYTOCHROME P450"/>
    <property type="match status" value="1"/>
</dbReference>
<dbReference type="Pfam" id="PF00067">
    <property type="entry name" value="p450"/>
    <property type="match status" value="1"/>
</dbReference>
<dbReference type="GO" id="GO:0006629">
    <property type="term" value="P:lipid metabolic process"/>
    <property type="evidence" value="ECO:0007669"/>
    <property type="project" value="UniProtKB-ARBA"/>
</dbReference>
<organism evidence="7 8">
    <name type="scientific">Bifiguratus adelaidae</name>
    <dbReference type="NCBI Taxonomy" id="1938954"/>
    <lineage>
        <taxon>Eukaryota</taxon>
        <taxon>Fungi</taxon>
        <taxon>Fungi incertae sedis</taxon>
        <taxon>Mucoromycota</taxon>
        <taxon>Mucoromycotina</taxon>
        <taxon>Endogonomycetes</taxon>
        <taxon>Endogonales</taxon>
        <taxon>Endogonales incertae sedis</taxon>
        <taxon>Bifiguratus</taxon>
    </lineage>
</organism>
<proteinExistence type="inferred from homology"/>
<dbReference type="Gene3D" id="1.10.630.10">
    <property type="entry name" value="Cytochrome P450"/>
    <property type="match status" value="1"/>
</dbReference>
<keyword evidence="3 6" id="KW-0560">Oxidoreductase</keyword>
<sequence length="500" mass="57433">MLDKRLVAAVALYSLYLLYKRSKDPYVKYNKHVPKAWTIPVVKNLTDVLFHYWDSDEQAVKRARQYGGKTWVGEIPGVGKMFHLESPEMIEFMLKDQFEMFIKGDYLHWALEPVMGNGIFNVDGQAWKVQRKAISNIFHVKNFRDFFMHIFVEHTEKVLCVLGKAADSGKELDFHDLMHRFTLKTFSKIAFGYDFDLVENTDPESNRFGKAFNRAQAIAARRVGTPTAWFEERFLGVGKELEDSVAILDETVYKVIEARRQDIAAGKQTDDLLDRFMRLKDDDGNQLSDVMLRDLVMNMLVAGRDTTAEALSWLIYLLADAPKAKEQIRNEVAEMCSARPDYNEIQNLKYTHAAILEGQRLHPSVPHDVKEAKEDLFLPDGTFIGKGDAVVWSNYAMGRAPYLWGDDVDEFKLERFLVTDPETGNLSVKNESQYKFPVFNAGPRVCLGMNMAILEGKTTLAMMLREFDFEIMPNPPVVGDRNITHLMRWGMNVKVKRIQV</sequence>
<evidence type="ECO:0000256" key="2">
    <source>
        <dbReference type="ARBA" id="ARBA00022723"/>
    </source>
</evidence>
<comment type="caution">
    <text evidence="7">The sequence shown here is derived from an EMBL/GenBank/DDBJ whole genome shotgun (WGS) entry which is preliminary data.</text>
</comment>
<protein>
    <recommendedName>
        <fullName evidence="9">Cytochrome P450</fullName>
    </recommendedName>
</protein>
<dbReference type="SUPFAM" id="SSF48264">
    <property type="entry name" value="Cytochrome P450"/>
    <property type="match status" value="1"/>
</dbReference>
<evidence type="ECO:0000256" key="5">
    <source>
        <dbReference type="PIRSR" id="PIRSR602401-1"/>
    </source>
</evidence>
<dbReference type="InterPro" id="IPR001128">
    <property type="entry name" value="Cyt_P450"/>
</dbReference>
<accession>A0A261Y6V0</accession>
<dbReference type="GO" id="GO:0004497">
    <property type="term" value="F:monooxygenase activity"/>
    <property type="evidence" value="ECO:0007669"/>
    <property type="project" value="UniProtKB-KW"/>
</dbReference>
<evidence type="ECO:0000313" key="8">
    <source>
        <dbReference type="Proteomes" id="UP000242875"/>
    </source>
</evidence>
<keyword evidence="5 6" id="KW-0349">Heme</keyword>
<feature type="binding site" description="axial binding residue" evidence="5">
    <location>
        <position position="446"/>
    </location>
    <ligand>
        <name>heme</name>
        <dbReference type="ChEBI" id="CHEBI:30413"/>
    </ligand>
    <ligandPart>
        <name>Fe</name>
        <dbReference type="ChEBI" id="CHEBI:18248"/>
    </ligandPart>
</feature>
<dbReference type="Proteomes" id="UP000242875">
    <property type="component" value="Unassembled WGS sequence"/>
</dbReference>
<dbReference type="InterPro" id="IPR017972">
    <property type="entry name" value="Cyt_P450_CS"/>
</dbReference>
<evidence type="ECO:0000256" key="4">
    <source>
        <dbReference type="ARBA" id="ARBA00023004"/>
    </source>
</evidence>
<dbReference type="EMBL" id="MVBO01000004">
    <property type="protein sequence ID" value="OZJ06325.1"/>
    <property type="molecule type" value="Genomic_DNA"/>
</dbReference>
<comment type="similarity">
    <text evidence="1 6">Belongs to the cytochrome P450 family.</text>
</comment>
<evidence type="ECO:0000256" key="6">
    <source>
        <dbReference type="RuleBase" id="RU000461"/>
    </source>
</evidence>
<keyword evidence="8" id="KW-1185">Reference proteome</keyword>
<comment type="cofactor">
    <cofactor evidence="5">
        <name>heme</name>
        <dbReference type="ChEBI" id="CHEBI:30413"/>
    </cofactor>
</comment>
<dbReference type="GO" id="GO:0016705">
    <property type="term" value="F:oxidoreductase activity, acting on paired donors, with incorporation or reduction of molecular oxygen"/>
    <property type="evidence" value="ECO:0007669"/>
    <property type="project" value="InterPro"/>
</dbReference>
<evidence type="ECO:0000313" key="7">
    <source>
        <dbReference type="EMBL" id="OZJ06325.1"/>
    </source>
</evidence>
<dbReference type="AlphaFoldDB" id="A0A261Y6V0"/>
<evidence type="ECO:0000256" key="3">
    <source>
        <dbReference type="ARBA" id="ARBA00023002"/>
    </source>
</evidence>
<dbReference type="PROSITE" id="PS00086">
    <property type="entry name" value="CYTOCHROME_P450"/>
    <property type="match status" value="1"/>
</dbReference>
<dbReference type="GO" id="GO:0005506">
    <property type="term" value="F:iron ion binding"/>
    <property type="evidence" value="ECO:0007669"/>
    <property type="project" value="InterPro"/>
</dbReference>
<evidence type="ECO:0008006" key="9">
    <source>
        <dbReference type="Google" id="ProtNLM"/>
    </source>
</evidence>
<dbReference type="OrthoDB" id="1470350at2759"/>
<dbReference type="InterPro" id="IPR002401">
    <property type="entry name" value="Cyt_P450_E_grp-I"/>
</dbReference>
<dbReference type="GO" id="GO:0020037">
    <property type="term" value="F:heme binding"/>
    <property type="evidence" value="ECO:0007669"/>
    <property type="project" value="InterPro"/>
</dbReference>
<reference evidence="7 8" key="1">
    <citation type="journal article" date="2017" name="Mycologia">
        <title>Bifiguratus adelaidae, gen. et sp. nov., a new member of Mucoromycotina in endophytic and soil-dwelling habitats.</title>
        <authorList>
            <person name="Torres-Cruz T.J."/>
            <person name="Billingsley Tobias T.L."/>
            <person name="Almatruk M."/>
            <person name="Hesse C."/>
            <person name="Kuske C.R."/>
            <person name="Desiro A."/>
            <person name="Benucci G.M."/>
            <person name="Bonito G."/>
            <person name="Stajich J.E."/>
            <person name="Dunlap C."/>
            <person name="Arnold A.E."/>
            <person name="Porras-Alfaro A."/>
        </authorList>
    </citation>
    <scope>NUCLEOTIDE SEQUENCE [LARGE SCALE GENOMIC DNA]</scope>
    <source>
        <strain evidence="7 8">AZ0501</strain>
    </source>
</reference>